<dbReference type="PRINTS" id="PR00032">
    <property type="entry name" value="HTHARAC"/>
</dbReference>
<reference evidence="5 6" key="1">
    <citation type="submission" date="2016-01" db="EMBL/GenBank/DDBJ databases">
        <title>Investigation of taxonomic status of Bacillus aminovorans.</title>
        <authorList>
            <person name="Verma A."/>
            <person name="Pal Y."/>
            <person name="Krishnamurthi S."/>
        </authorList>
    </citation>
    <scope>NUCLEOTIDE SEQUENCE [LARGE SCALE GENOMIC DNA]</scope>
    <source>
        <strain evidence="5 6">DSM 4337</strain>
    </source>
</reference>
<dbReference type="Gene3D" id="1.10.10.60">
    <property type="entry name" value="Homeodomain-like"/>
    <property type="match status" value="2"/>
</dbReference>
<organism evidence="5 6">
    <name type="scientific">Domibacillus aminovorans</name>
    <dbReference type="NCBI Taxonomy" id="29332"/>
    <lineage>
        <taxon>Bacteria</taxon>
        <taxon>Bacillati</taxon>
        <taxon>Bacillota</taxon>
        <taxon>Bacilli</taxon>
        <taxon>Bacillales</taxon>
        <taxon>Bacillaceae</taxon>
        <taxon>Domibacillus</taxon>
    </lineage>
</organism>
<protein>
    <submittedName>
        <fullName evidence="5">AraC family transcriptional regulator</fullName>
    </submittedName>
</protein>
<dbReference type="Pfam" id="PF12833">
    <property type="entry name" value="HTH_18"/>
    <property type="match status" value="1"/>
</dbReference>
<dbReference type="InterPro" id="IPR018062">
    <property type="entry name" value="HTH_AraC-typ_CS"/>
</dbReference>
<keyword evidence="1" id="KW-0805">Transcription regulation</keyword>
<dbReference type="PROSITE" id="PS00041">
    <property type="entry name" value="HTH_ARAC_FAMILY_1"/>
    <property type="match status" value="1"/>
</dbReference>
<dbReference type="EMBL" id="LQWZ01000001">
    <property type="protein sequence ID" value="OAH59600.1"/>
    <property type="molecule type" value="Genomic_DNA"/>
</dbReference>
<evidence type="ECO:0000313" key="6">
    <source>
        <dbReference type="Proteomes" id="UP000077271"/>
    </source>
</evidence>
<proteinExistence type="predicted"/>
<dbReference type="PANTHER" id="PTHR43280:SF28">
    <property type="entry name" value="HTH-TYPE TRANSCRIPTIONAL ACTIVATOR RHAS"/>
    <property type="match status" value="1"/>
</dbReference>
<name>A0A177L1Q5_9BACI</name>
<dbReference type="OrthoDB" id="247151at2"/>
<dbReference type="PANTHER" id="PTHR43280">
    <property type="entry name" value="ARAC-FAMILY TRANSCRIPTIONAL REGULATOR"/>
    <property type="match status" value="1"/>
</dbReference>
<dbReference type="GO" id="GO:0003700">
    <property type="term" value="F:DNA-binding transcription factor activity"/>
    <property type="evidence" value="ECO:0007669"/>
    <property type="project" value="InterPro"/>
</dbReference>
<evidence type="ECO:0000259" key="4">
    <source>
        <dbReference type="PROSITE" id="PS01124"/>
    </source>
</evidence>
<evidence type="ECO:0000256" key="3">
    <source>
        <dbReference type="ARBA" id="ARBA00023163"/>
    </source>
</evidence>
<comment type="caution">
    <text evidence="5">The sequence shown here is derived from an EMBL/GenBank/DDBJ whole genome shotgun (WGS) entry which is preliminary data.</text>
</comment>
<dbReference type="PROSITE" id="PS01124">
    <property type="entry name" value="HTH_ARAC_FAMILY_2"/>
    <property type="match status" value="1"/>
</dbReference>
<dbReference type="InterPro" id="IPR009057">
    <property type="entry name" value="Homeodomain-like_sf"/>
</dbReference>
<dbReference type="InterPro" id="IPR020449">
    <property type="entry name" value="Tscrpt_reg_AraC-type_HTH"/>
</dbReference>
<dbReference type="SMART" id="SM00342">
    <property type="entry name" value="HTH_ARAC"/>
    <property type="match status" value="1"/>
</dbReference>
<evidence type="ECO:0000256" key="1">
    <source>
        <dbReference type="ARBA" id="ARBA00023015"/>
    </source>
</evidence>
<dbReference type="InterPro" id="IPR018060">
    <property type="entry name" value="HTH_AraC"/>
</dbReference>
<dbReference type="SUPFAM" id="SSF46689">
    <property type="entry name" value="Homeodomain-like"/>
    <property type="match status" value="2"/>
</dbReference>
<accession>A0A177L1Q5</accession>
<feature type="domain" description="HTH araC/xylS-type" evidence="4">
    <location>
        <begin position="310"/>
        <end position="408"/>
    </location>
</feature>
<keyword evidence="3" id="KW-0804">Transcription</keyword>
<keyword evidence="2" id="KW-0238">DNA-binding</keyword>
<dbReference type="GO" id="GO:0043565">
    <property type="term" value="F:sequence-specific DNA binding"/>
    <property type="evidence" value="ECO:0007669"/>
    <property type="project" value="InterPro"/>
</dbReference>
<evidence type="ECO:0000256" key="2">
    <source>
        <dbReference type="ARBA" id="ARBA00023125"/>
    </source>
</evidence>
<gene>
    <name evidence="5" type="ORF">AWH48_00400</name>
</gene>
<sequence>MLEKSERDIKDFNKICTILNTITNLDIRFIDKDGNALLQLVNHGIPAALQNVDNEYLTINETLRKNKSNSYYYYINSYGLEYIAAGLWNNRSFSGFILIGPFLSSIPVMDFTSDMISKNKLPVSERKQLQEFYTSLSVLSSNASNNIGDLLVNMCIHPHVDSQLITSDIVTPTQNKEQLKATIAESKNIIEMRYTYEKQLINAIARGDKEEIARISQENSGLLNISDRIPESPIRSAKNISLVLNTLCRIAAERGGVHPIYIHTISEKFAILIERAPNLPYLKKLGIVMVNEYCDVVNGFSTRHYSPIVKRAVDYIHLNLENPLTLHDIAATIHVNSSYLSRKFKEDTNMNIIDYINQKRVEEAKLYLQRGNISITEIAFMVGFNDLNYFSRVFKKMTSLTPSQYIKSKNS</sequence>
<dbReference type="Proteomes" id="UP000077271">
    <property type="component" value="Unassembled WGS sequence"/>
</dbReference>
<dbReference type="RefSeq" id="WP_034298405.1">
    <property type="nucleotide sequence ID" value="NZ_LQWZ01000001.1"/>
</dbReference>
<dbReference type="AlphaFoldDB" id="A0A177L1Q5"/>
<evidence type="ECO:0000313" key="5">
    <source>
        <dbReference type="EMBL" id="OAH59600.1"/>
    </source>
</evidence>